<feature type="region of interest" description="Disordered" evidence="1">
    <location>
        <begin position="91"/>
        <end position="125"/>
    </location>
</feature>
<name>A0A024W8Y9_PLAFA</name>
<protein>
    <submittedName>
        <fullName evidence="2">Uncharacterized protein</fullName>
    </submittedName>
</protein>
<feature type="non-terminal residue" evidence="2">
    <location>
        <position position="125"/>
    </location>
</feature>
<feature type="compositionally biased region" description="Basic residues" evidence="1">
    <location>
        <begin position="114"/>
        <end position="125"/>
    </location>
</feature>
<proteinExistence type="predicted"/>
<accession>A0A024W8Y9</accession>
<dbReference type="Proteomes" id="UP000030708">
    <property type="component" value="Unassembled WGS sequence"/>
</dbReference>
<gene>
    <name evidence="2" type="ORF">PFTANZ_01929</name>
</gene>
<sequence length="125" mass="14818">MEHMQNINLIESMEKEPLEMIFHKNLKGLTEQIVDDIMIEVKDELDKPQQIVKQSLLSCLQHPEAKKSHYPTDLASQHWFVNQLLYQLSEPTNPLVPTGEQSDTLRLLRPNDRKSRHRRIKKLRR</sequence>
<reference evidence="2 3" key="1">
    <citation type="submission" date="2013-02" db="EMBL/GenBank/DDBJ databases">
        <title>The Genome Annotation of Plasmodium falciparum Tanzania (2000708).</title>
        <authorList>
            <consortium name="The Broad Institute Genome Sequencing Platform"/>
            <consortium name="The Broad Institute Genome Sequencing Center for Infectious Disease"/>
            <person name="Neafsey D."/>
            <person name="Hoffman S."/>
            <person name="Volkman S."/>
            <person name="Rosenthal P."/>
            <person name="Walker B."/>
            <person name="Young S.K."/>
            <person name="Zeng Q."/>
            <person name="Gargeya S."/>
            <person name="Fitzgerald M."/>
            <person name="Haas B."/>
            <person name="Abouelleil A."/>
            <person name="Allen A.W."/>
            <person name="Alvarado L."/>
            <person name="Arachchi H.M."/>
            <person name="Berlin A.M."/>
            <person name="Chapman S.B."/>
            <person name="Gainer-Dewar J."/>
            <person name="Goldberg J."/>
            <person name="Griggs A."/>
            <person name="Gujja S."/>
            <person name="Hansen M."/>
            <person name="Howarth C."/>
            <person name="Imamovic A."/>
            <person name="Ireland A."/>
            <person name="Larimer J."/>
            <person name="McCowan C."/>
            <person name="Murphy C."/>
            <person name="Pearson M."/>
            <person name="Poon T.W."/>
            <person name="Priest M."/>
            <person name="Roberts A."/>
            <person name="Saif S."/>
            <person name="Shea T."/>
            <person name="Sisk P."/>
            <person name="Sykes S."/>
            <person name="Wortman J."/>
            <person name="Nusbaum C."/>
            <person name="Birren B."/>
        </authorList>
    </citation>
    <scope>NUCLEOTIDE SEQUENCE [LARGE SCALE GENOMIC DNA]</scope>
    <source>
        <strain evidence="3">Tanzania (2000708)</strain>
    </source>
</reference>
<reference evidence="2 3" key="2">
    <citation type="submission" date="2013-02" db="EMBL/GenBank/DDBJ databases">
        <title>The Genome Sequence of Plasmodium falciparum Tanzania (2000708).</title>
        <authorList>
            <consortium name="The Broad Institute Genome Sequencing Platform"/>
            <consortium name="The Broad Institute Genome Sequencing Center for Infectious Disease"/>
            <person name="Neafsey D."/>
            <person name="Cheeseman I."/>
            <person name="Volkman S."/>
            <person name="Adams J."/>
            <person name="Walker B."/>
            <person name="Young S.K."/>
            <person name="Zeng Q."/>
            <person name="Gargeya S."/>
            <person name="Fitzgerald M."/>
            <person name="Haas B."/>
            <person name="Abouelleil A."/>
            <person name="Alvarado L."/>
            <person name="Arachchi H.M."/>
            <person name="Berlin A.M."/>
            <person name="Chapman S.B."/>
            <person name="Dewar J."/>
            <person name="Goldberg J."/>
            <person name="Griggs A."/>
            <person name="Gujja S."/>
            <person name="Hansen M."/>
            <person name="Howarth C."/>
            <person name="Imamovic A."/>
            <person name="Larimer J."/>
            <person name="McCowan C."/>
            <person name="Murphy C."/>
            <person name="Neiman D."/>
            <person name="Pearson M."/>
            <person name="Priest M."/>
            <person name="Roberts A."/>
            <person name="Saif S."/>
            <person name="Shea T."/>
            <person name="Sisk P."/>
            <person name="Sykes S."/>
            <person name="Wortman J."/>
            <person name="Nusbaum C."/>
            <person name="Birren B."/>
        </authorList>
    </citation>
    <scope>NUCLEOTIDE SEQUENCE [LARGE SCALE GENOMIC DNA]</scope>
    <source>
        <strain evidence="3">Tanzania (2000708)</strain>
    </source>
</reference>
<dbReference type="AlphaFoldDB" id="A0A024W8Y9"/>
<organism evidence="2 3">
    <name type="scientific">Plasmodium falciparum Tanzania</name>
    <name type="common">2000708</name>
    <dbReference type="NCBI Taxonomy" id="1036725"/>
    <lineage>
        <taxon>Eukaryota</taxon>
        <taxon>Sar</taxon>
        <taxon>Alveolata</taxon>
        <taxon>Apicomplexa</taxon>
        <taxon>Aconoidasida</taxon>
        <taxon>Haemosporida</taxon>
        <taxon>Plasmodiidae</taxon>
        <taxon>Plasmodium</taxon>
        <taxon>Plasmodium (Laverania)</taxon>
    </lineage>
</organism>
<evidence type="ECO:0000313" key="3">
    <source>
        <dbReference type="Proteomes" id="UP000030708"/>
    </source>
</evidence>
<evidence type="ECO:0000313" key="2">
    <source>
        <dbReference type="EMBL" id="ETW37364.1"/>
    </source>
</evidence>
<dbReference type="EMBL" id="KI926369">
    <property type="protein sequence ID" value="ETW37364.1"/>
    <property type="molecule type" value="Genomic_DNA"/>
</dbReference>
<evidence type="ECO:0000256" key="1">
    <source>
        <dbReference type="SAM" id="MobiDB-lite"/>
    </source>
</evidence>